<evidence type="ECO:0000256" key="9">
    <source>
        <dbReference type="ARBA" id="ARBA00023242"/>
    </source>
</evidence>
<dbReference type="OrthoDB" id="6512771at2759"/>
<dbReference type="Proteomes" id="UP000078561">
    <property type="component" value="Unassembled WGS sequence"/>
</dbReference>
<dbReference type="InterPro" id="IPR000058">
    <property type="entry name" value="Znf_AN1"/>
</dbReference>
<keyword evidence="4" id="KW-0677">Repeat</keyword>
<feature type="domain" description="AN1-type" evidence="13">
    <location>
        <begin position="153"/>
        <end position="202"/>
    </location>
</feature>
<dbReference type="InParanoid" id="A0A168S145"/>
<dbReference type="GO" id="GO:0005634">
    <property type="term" value="C:nucleus"/>
    <property type="evidence" value="ECO:0007669"/>
    <property type="project" value="UniProtKB-SubCell"/>
</dbReference>
<dbReference type="InterPro" id="IPR036867">
    <property type="entry name" value="R3H_dom_sf"/>
</dbReference>
<evidence type="ECO:0000259" key="14">
    <source>
        <dbReference type="PROSITE" id="PS51061"/>
    </source>
</evidence>
<dbReference type="Gene3D" id="3.30.1370.50">
    <property type="entry name" value="R3H-like domain"/>
    <property type="match status" value="1"/>
</dbReference>
<dbReference type="PROSITE" id="PS51061">
    <property type="entry name" value="R3H"/>
    <property type="match status" value="1"/>
</dbReference>
<evidence type="ECO:0000256" key="11">
    <source>
        <dbReference type="SAM" id="MobiDB-lite"/>
    </source>
</evidence>
<dbReference type="InterPro" id="IPR002653">
    <property type="entry name" value="Znf_A20"/>
</dbReference>
<feature type="compositionally biased region" description="Low complexity" evidence="11">
    <location>
        <begin position="78"/>
        <end position="99"/>
    </location>
</feature>
<dbReference type="SUPFAM" id="SSF82708">
    <property type="entry name" value="R3H domain"/>
    <property type="match status" value="1"/>
</dbReference>
<evidence type="ECO:0000313" key="15">
    <source>
        <dbReference type="EMBL" id="SAM07664.1"/>
    </source>
</evidence>
<evidence type="ECO:0000259" key="13">
    <source>
        <dbReference type="PROSITE" id="PS51039"/>
    </source>
</evidence>
<feature type="compositionally biased region" description="Polar residues" evidence="11">
    <location>
        <begin position="322"/>
        <end position="348"/>
    </location>
</feature>
<dbReference type="Pfam" id="PF01424">
    <property type="entry name" value="R3H"/>
    <property type="match status" value="1"/>
</dbReference>
<keyword evidence="3" id="KW-0479">Metal-binding</keyword>
<comment type="subcellular location">
    <subcellularLocation>
        <location evidence="1">Nucleus</location>
    </subcellularLocation>
</comment>
<dbReference type="InterPro" id="IPR034078">
    <property type="entry name" value="NFX1_fam"/>
</dbReference>
<evidence type="ECO:0000313" key="16">
    <source>
        <dbReference type="Proteomes" id="UP000078561"/>
    </source>
</evidence>
<evidence type="ECO:0000256" key="5">
    <source>
        <dbReference type="ARBA" id="ARBA00022771"/>
    </source>
</evidence>
<dbReference type="Gene3D" id="1.20.5.4770">
    <property type="match status" value="1"/>
</dbReference>
<dbReference type="SMART" id="SM00154">
    <property type="entry name" value="ZnF_AN1"/>
    <property type="match status" value="1"/>
</dbReference>
<feature type="compositionally biased region" description="Low complexity" evidence="11">
    <location>
        <begin position="211"/>
        <end position="220"/>
    </location>
</feature>
<feature type="compositionally biased region" description="Low complexity" evidence="11">
    <location>
        <begin position="276"/>
        <end position="303"/>
    </location>
</feature>
<keyword evidence="5 10" id="KW-0863">Zinc-finger</keyword>
<feature type="region of interest" description="Disordered" evidence="11">
    <location>
        <begin position="203"/>
        <end position="390"/>
    </location>
</feature>
<dbReference type="SUPFAM" id="SSF57716">
    <property type="entry name" value="Glucocorticoid receptor-like (DNA-binding domain)"/>
    <property type="match status" value="1"/>
</dbReference>
<dbReference type="Gene3D" id="4.10.1110.10">
    <property type="entry name" value="AN1-like Zinc finger"/>
    <property type="match status" value="1"/>
</dbReference>
<dbReference type="SUPFAM" id="SSF118310">
    <property type="entry name" value="AN1-like Zinc finger"/>
    <property type="match status" value="1"/>
</dbReference>
<dbReference type="SMART" id="SM00393">
    <property type="entry name" value="R3H"/>
    <property type="match status" value="1"/>
</dbReference>
<feature type="compositionally biased region" description="Polar residues" evidence="11">
    <location>
        <begin position="1256"/>
        <end position="1266"/>
    </location>
</feature>
<evidence type="ECO:0000256" key="1">
    <source>
        <dbReference type="ARBA" id="ARBA00004123"/>
    </source>
</evidence>
<dbReference type="GO" id="GO:0000122">
    <property type="term" value="P:negative regulation of transcription by RNA polymerase II"/>
    <property type="evidence" value="ECO:0007669"/>
    <property type="project" value="TreeGrafter"/>
</dbReference>
<evidence type="ECO:0008006" key="17">
    <source>
        <dbReference type="Google" id="ProtNLM"/>
    </source>
</evidence>
<keyword evidence="6" id="KW-0862">Zinc</keyword>
<dbReference type="GO" id="GO:0008270">
    <property type="term" value="F:zinc ion binding"/>
    <property type="evidence" value="ECO:0007669"/>
    <property type="project" value="UniProtKB-KW"/>
</dbReference>
<evidence type="ECO:0000256" key="6">
    <source>
        <dbReference type="ARBA" id="ARBA00022833"/>
    </source>
</evidence>
<feature type="compositionally biased region" description="Basic residues" evidence="11">
    <location>
        <begin position="357"/>
        <end position="375"/>
    </location>
</feature>
<name>A0A168S145_ABSGL</name>
<organism evidence="15">
    <name type="scientific">Absidia glauca</name>
    <name type="common">Pin mould</name>
    <dbReference type="NCBI Taxonomy" id="4829"/>
    <lineage>
        <taxon>Eukaryota</taxon>
        <taxon>Fungi</taxon>
        <taxon>Fungi incertae sedis</taxon>
        <taxon>Mucoromycota</taxon>
        <taxon>Mucoromycotina</taxon>
        <taxon>Mucoromycetes</taxon>
        <taxon>Mucorales</taxon>
        <taxon>Cunninghamellaceae</taxon>
        <taxon>Absidia</taxon>
    </lineage>
</organism>
<dbReference type="CDD" id="cd06008">
    <property type="entry name" value="NF-X1-zinc-finger"/>
    <property type="match status" value="3"/>
</dbReference>
<keyword evidence="9" id="KW-0539">Nucleus</keyword>
<dbReference type="PROSITE" id="PS51039">
    <property type="entry name" value="ZF_AN1"/>
    <property type="match status" value="1"/>
</dbReference>
<dbReference type="FunCoup" id="A0A168S145">
    <property type="interactions" value="950"/>
</dbReference>
<evidence type="ECO:0000256" key="8">
    <source>
        <dbReference type="ARBA" id="ARBA00023163"/>
    </source>
</evidence>
<dbReference type="InterPro" id="IPR001374">
    <property type="entry name" value="R3H_dom"/>
</dbReference>
<gene>
    <name evidence="15" type="primary">ABSGL_13307.1 scaffold 13659</name>
</gene>
<sequence>MEDRNNTATPSSPRLCTAGCGFYGSEHFLGLCSKCYGAKNKGPSSTSKTLTDDSKQLDNADTTKPDERFLPRKHPRPSSSISDDYSTASTSSSSAASSIQAPPLPFKHTIPPKTPASTMIPKAATSIVTTTTAITTADDSGANTPTQSDKPVQANKGRCFKCRIKVPLAKQTINKCRCDYVFCDSHRFPERHECEVDYAKIGRDSHRKETAPPTTSSTSAKKSRKNKQPAATTGPGAPSSSGPSTNNSAPQAGDIGSAPVKKKQQQQRRRKPKPKAAPADGGDASTTTTTTTVTTAAATTGDNDTNKSKRPPKKQGPRFNKQRAQGQLTTETAMASAIDNSNTNDTPGPSNPDANKKKSNNNSKRKPRNQNKKKNPASNLPPPPDTDDMATTMAYELSTSTYECMVCWDVVRPAHHTWTCDTCWAIFHINCIEKWASKSLKDALAVNINARRFLKATFVSVGSNKIQTPSTIKPRIPVKNFANGQENAPIHVSCLVILARARLAPQWVPSTFASVVKIEDRRAVWIPTMKQMRLAVIIHAINALAVEIILVKRNVMAVFVLLALSKMNIRCATVVNRIETQGAVVVSLFRQKTVGLDITRVKNHAQECHPCTELSTCPYDPSLIETCPCGSSTTKDLLGGSTRQKCTDPIPTCGGICHKELPCGHTCQQQCHRGACGPCDEPIKITCRCQSTEYDAVCATAESNNRPECFKTCKSTRNCGRHTCGTVCCPANKLKGKRRAQSGAERAHDCPLECGRLLSCGKHHCTQNCHKGPCPPCLEASFEDVTCHCGRTRLDAPVRCGTELPHCPHPCQRPYPCGHVRLLHHNCHPDDEPCPPCPILISRECLCGKADLKNIPCYRESAYCGLICDKLLPCGEHRCKKSCHSGACVEDGQQCTQPCVLTRTSCGHPCLIPCHGSDTPCPETIPCSARIRATCACGQNAMEIPCNSSATSSGSNPTLECNDFCAKILRNRRLASALDIHRDEQSLDASSSSDQPPLSAADLGYYDDSIRDFYMENIRWCKQMEKQLIDFAQDDTQTSLHFKPMRAHFRWFLHTYATHFNLGTEAMDPEPYRSVAARKNIGQCRVPPILLSQAIRDPTLMAQPPAAEEASTAAGVKPDRAKKPPVNAIQLSDLAFGALQEDMDAILRPILNTPYTTQWGKEGTTVVILPDLATIPDMEAKEILLWQWKKAVQSAFLFNDVAGLVECCWVNQAGEITWCEPKATPTATTYDDNDKRARAQRNRFGLLDMGEEEGPTTDSDGQVTTCQDDDDDDDDDSRKDDDWIAIANDDVISDRVAITLNCRLDDEVYAIDWMMGWGVTDWVMGLAVFSNTDNGGAC</sequence>
<evidence type="ECO:0000256" key="2">
    <source>
        <dbReference type="ARBA" id="ARBA00007269"/>
    </source>
</evidence>
<evidence type="ECO:0000259" key="12">
    <source>
        <dbReference type="PROSITE" id="PS51036"/>
    </source>
</evidence>
<dbReference type="PROSITE" id="PS51036">
    <property type="entry name" value="ZF_A20"/>
    <property type="match status" value="1"/>
</dbReference>
<feature type="region of interest" description="Disordered" evidence="11">
    <location>
        <begin position="1245"/>
        <end position="1279"/>
    </location>
</feature>
<feature type="domain" description="A20-type" evidence="12">
    <location>
        <begin position="10"/>
        <end position="44"/>
    </location>
</feature>
<evidence type="ECO:0000256" key="4">
    <source>
        <dbReference type="ARBA" id="ARBA00022737"/>
    </source>
</evidence>
<dbReference type="OMA" id="CCDNARD"/>
<dbReference type="Pfam" id="PF01754">
    <property type="entry name" value="zf-A20"/>
    <property type="match status" value="1"/>
</dbReference>
<dbReference type="STRING" id="4829.A0A168S145"/>
<dbReference type="PANTHER" id="PTHR12360">
    <property type="entry name" value="NUCLEAR TRANSCRIPTION FACTOR, X-BOX BINDING 1 NFX1"/>
    <property type="match status" value="1"/>
</dbReference>
<feature type="region of interest" description="Disordered" evidence="11">
    <location>
        <begin position="39"/>
        <end position="118"/>
    </location>
</feature>
<keyword evidence="7" id="KW-0805">Transcription regulation</keyword>
<proteinExistence type="inferred from homology"/>
<keyword evidence="8" id="KW-0804">Transcription</keyword>
<dbReference type="InterPro" id="IPR035896">
    <property type="entry name" value="AN1-like_Znf"/>
</dbReference>
<feature type="compositionally biased region" description="Basic and acidic residues" evidence="11">
    <location>
        <begin position="50"/>
        <end position="70"/>
    </location>
</feature>
<feature type="region of interest" description="Disordered" evidence="11">
    <location>
        <begin position="1102"/>
        <end position="1121"/>
    </location>
</feature>
<protein>
    <recommendedName>
        <fullName evidence="17">R3H domain-containing protein</fullName>
    </recommendedName>
</protein>
<dbReference type="SMART" id="SM00438">
    <property type="entry name" value="ZnF_NFX"/>
    <property type="match status" value="6"/>
</dbReference>
<dbReference type="PANTHER" id="PTHR12360:SF12">
    <property type="entry name" value="TRANSCRIPTIONAL REPRESSOR NF-X1"/>
    <property type="match status" value="1"/>
</dbReference>
<dbReference type="GO" id="GO:0000977">
    <property type="term" value="F:RNA polymerase II transcription regulatory region sequence-specific DNA binding"/>
    <property type="evidence" value="ECO:0007669"/>
    <property type="project" value="TreeGrafter"/>
</dbReference>
<feature type="domain" description="R3H" evidence="14">
    <location>
        <begin position="1018"/>
        <end position="1081"/>
    </location>
</feature>
<evidence type="ECO:0000256" key="10">
    <source>
        <dbReference type="PROSITE-ProRule" id="PRU00449"/>
    </source>
</evidence>
<dbReference type="GO" id="GO:0000981">
    <property type="term" value="F:DNA-binding transcription factor activity, RNA polymerase II-specific"/>
    <property type="evidence" value="ECO:0007669"/>
    <property type="project" value="TreeGrafter"/>
</dbReference>
<keyword evidence="16" id="KW-1185">Reference proteome</keyword>
<accession>A0A168S145</accession>
<dbReference type="EMBL" id="LT554760">
    <property type="protein sequence ID" value="SAM07664.1"/>
    <property type="molecule type" value="Genomic_DNA"/>
</dbReference>
<dbReference type="SMART" id="SM00259">
    <property type="entry name" value="ZnF_A20"/>
    <property type="match status" value="1"/>
</dbReference>
<reference evidence="15" key="1">
    <citation type="submission" date="2016-04" db="EMBL/GenBank/DDBJ databases">
        <authorList>
            <person name="Evans L.H."/>
            <person name="Alamgir A."/>
            <person name="Owens N."/>
            <person name="Weber N.D."/>
            <person name="Virtaneva K."/>
            <person name="Barbian K."/>
            <person name="Babar A."/>
            <person name="Rosenke K."/>
        </authorList>
    </citation>
    <scope>NUCLEOTIDE SEQUENCE [LARGE SCALE GENOMIC DNA]</scope>
    <source>
        <strain evidence="15">CBS 101.48</strain>
    </source>
</reference>
<evidence type="ECO:0000256" key="3">
    <source>
        <dbReference type="ARBA" id="ARBA00022723"/>
    </source>
</evidence>
<feature type="compositionally biased region" description="Low complexity" evidence="11">
    <location>
        <begin position="229"/>
        <end position="250"/>
    </location>
</feature>
<evidence type="ECO:0000256" key="7">
    <source>
        <dbReference type="ARBA" id="ARBA00023015"/>
    </source>
</evidence>
<comment type="similarity">
    <text evidence="2">Belongs to the NFX1 family.</text>
</comment>
<feature type="compositionally biased region" description="Basic residues" evidence="11">
    <location>
        <begin position="260"/>
        <end position="274"/>
    </location>
</feature>
<dbReference type="InterPro" id="IPR000967">
    <property type="entry name" value="Znf_NFX1"/>
</dbReference>